<organism evidence="7 8">
    <name type="scientific">Reichenbachiella faecimaris</name>
    <dbReference type="NCBI Taxonomy" id="692418"/>
    <lineage>
        <taxon>Bacteria</taxon>
        <taxon>Pseudomonadati</taxon>
        <taxon>Bacteroidota</taxon>
        <taxon>Cytophagia</taxon>
        <taxon>Cytophagales</taxon>
        <taxon>Reichenbachiellaceae</taxon>
        <taxon>Reichenbachiella</taxon>
    </lineage>
</organism>
<gene>
    <name evidence="7" type="ORF">SAMN04488029_0542</name>
</gene>
<evidence type="ECO:0000256" key="1">
    <source>
        <dbReference type="ARBA" id="ARBA00010641"/>
    </source>
</evidence>
<feature type="domain" description="RNA polymerase sigma-70 region 2" evidence="5">
    <location>
        <begin position="34"/>
        <end position="100"/>
    </location>
</feature>
<dbReference type="PANTHER" id="PTHR43133">
    <property type="entry name" value="RNA POLYMERASE ECF-TYPE SIGMA FACTO"/>
    <property type="match status" value="1"/>
</dbReference>
<dbReference type="SUPFAM" id="SSF88659">
    <property type="entry name" value="Sigma3 and sigma4 domains of RNA polymerase sigma factors"/>
    <property type="match status" value="1"/>
</dbReference>
<evidence type="ECO:0000259" key="5">
    <source>
        <dbReference type="Pfam" id="PF04542"/>
    </source>
</evidence>
<dbReference type="CDD" id="cd06171">
    <property type="entry name" value="Sigma70_r4"/>
    <property type="match status" value="1"/>
</dbReference>
<dbReference type="GO" id="GO:0016987">
    <property type="term" value="F:sigma factor activity"/>
    <property type="evidence" value="ECO:0007669"/>
    <property type="project" value="UniProtKB-KW"/>
</dbReference>
<protein>
    <submittedName>
        <fullName evidence="7">RNA polymerase sigma-70 factor, ECF subfamily</fullName>
    </submittedName>
</protein>
<dbReference type="GO" id="GO:0006352">
    <property type="term" value="P:DNA-templated transcription initiation"/>
    <property type="evidence" value="ECO:0007669"/>
    <property type="project" value="InterPro"/>
</dbReference>
<dbReference type="InterPro" id="IPR014284">
    <property type="entry name" value="RNA_pol_sigma-70_dom"/>
</dbReference>
<keyword evidence="3" id="KW-0731">Sigma factor</keyword>
<evidence type="ECO:0000313" key="8">
    <source>
        <dbReference type="Proteomes" id="UP000192472"/>
    </source>
</evidence>
<name>A0A1W2G6A0_REIFA</name>
<comment type="similarity">
    <text evidence="1">Belongs to the sigma-70 factor family. ECF subfamily.</text>
</comment>
<dbReference type="Proteomes" id="UP000192472">
    <property type="component" value="Unassembled WGS sequence"/>
</dbReference>
<keyword evidence="8" id="KW-1185">Reference proteome</keyword>
<dbReference type="Gene3D" id="1.10.10.10">
    <property type="entry name" value="Winged helix-like DNA-binding domain superfamily/Winged helix DNA-binding domain"/>
    <property type="match status" value="1"/>
</dbReference>
<dbReference type="Pfam" id="PF08281">
    <property type="entry name" value="Sigma70_r4_2"/>
    <property type="match status" value="1"/>
</dbReference>
<sequence>MNSQPMGFKIGQTNSESELIRQCKRQDRRAQKLLYEQQSPVMLTVCRRYISDADMAQEMMLSGFVKVFGKIEQYKSEGSFQGWIRRIMVTTCLEWIRNNQQLYKEVDLDEINPAVDFETADQSLEAEDLMQMIQELPQGYQTIFNLYAIEGYTHKEIAEQLEISINTSKSQLSRARSLLQRKLAASEKEIKKRNNGS</sequence>
<accession>A0A1W2G6A0</accession>
<keyword evidence="4" id="KW-0804">Transcription</keyword>
<dbReference type="RefSeq" id="WP_245826972.1">
    <property type="nucleotide sequence ID" value="NZ_FWYF01000001.1"/>
</dbReference>
<dbReference type="SUPFAM" id="SSF88946">
    <property type="entry name" value="Sigma2 domain of RNA polymerase sigma factors"/>
    <property type="match status" value="1"/>
</dbReference>
<feature type="domain" description="RNA polymerase sigma factor 70 region 4 type 2" evidence="6">
    <location>
        <begin position="127"/>
        <end position="178"/>
    </location>
</feature>
<evidence type="ECO:0000313" key="7">
    <source>
        <dbReference type="EMBL" id="SMD32200.1"/>
    </source>
</evidence>
<dbReference type="PANTHER" id="PTHR43133:SF46">
    <property type="entry name" value="RNA POLYMERASE SIGMA-70 FACTOR ECF SUBFAMILY"/>
    <property type="match status" value="1"/>
</dbReference>
<evidence type="ECO:0000256" key="3">
    <source>
        <dbReference type="ARBA" id="ARBA00023082"/>
    </source>
</evidence>
<dbReference type="GO" id="GO:0003677">
    <property type="term" value="F:DNA binding"/>
    <property type="evidence" value="ECO:0007669"/>
    <property type="project" value="InterPro"/>
</dbReference>
<proteinExistence type="inferred from homology"/>
<dbReference type="Pfam" id="PF04542">
    <property type="entry name" value="Sigma70_r2"/>
    <property type="match status" value="1"/>
</dbReference>
<evidence type="ECO:0000256" key="2">
    <source>
        <dbReference type="ARBA" id="ARBA00023015"/>
    </source>
</evidence>
<dbReference type="InterPro" id="IPR013325">
    <property type="entry name" value="RNA_pol_sigma_r2"/>
</dbReference>
<evidence type="ECO:0000259" key="6">
    <source>
        <dbReference type="Pfam" id="PF08281"/>
    </source>
</evidence>
<dbReference type="InterPro" id="IPR039425">
    <property type="entry name" value="RNA_pol_sigma-70-like"/>
</dbReference>
<reference evidence="7 8" key="1">
    <citation type="submission" date="2017-04" db="EMBL/GenBank/DDBJ databases">
        <authorList>
            <person name="Afonso C.L."/>
            <person name="Miller P.J."/>
            <person name="Scott M.A."/>
            <person name="Spackman E."/>
            <person name="Goraichik I."/>
            <person name="Dimitrov K.M."/>
            <person name="Suarez D.L."/>
            <person name="Swayne D.E."/>
        </authorList>
    </citation>
    <scope>NUCLEOTIDE SEQUENCE [LARGE SCALE GENOMIC DNA]</scope>
    <source>
        <strain evidence="7 8">DSM 26133</strain>
    </source>
</reference>
<dbReference type="InterPro" id="IPR007627">
    <property type="entry name" value="RNA_pol_sigma70_r2"/>
</dbReference>
<dbReference type="STRING" id="692418.SAMN04488029_0542"/>
<dbReference type="InterPro" id="IPR013249">
    <property type="entry name" value="RNA_pol_sigma70_r4_t2"/>
</dbReference>
<keyword evidence="2" id="KW-0805">Transcription regulation</keyword>
<dbReference type="InterPro" id="IPR013324">
    <property type="entry name" value="RNA_pol_sigma_r3/r4-like"/>
</dbReference>
<evidence type="ECO:0000256" key="4">
    <source>
        <dbReference type="ARBA" id="ARBA00023163"/>
    </source>
</evidence>
<dbReference type="Gene3D" id="1.10.1740.10">
    <property type="match status" value="1"/>
</dbReference>
<dbReference type="AlphaFoldDB" id="A0A1W2G6A0"/>
<dbReference type="EMBL" id="FWYF01000001">
    <property type="protein sequence ID" value="SMD32200.1"/>
    <property type="molecule type" value="Genomic_DNA"/>
</dbReference>
<dbReference type="NCBIfam" id="TIGR02937">
    <property type="entry name" value="sigma70-ECF"/>
    <property type="match status" value="1"/>
</dbReference>
<dbReference type="InterPro" id="IPR036388">
    <property type="entry name" value="WH-like_DNA-bd_sf"/>
</dbReference>